<dbReference type="SMART" id="SM00208">
    <property type="entry name" value="TNFR"/>
    <property type="match status" value="2"/>
</dbReference>
<evidence type="ECO:0000256" key="7">
    <source>
        <dbReference type="ARBA" id="ARBA00023170"/>
    </source>
</evidence>
<keyword evidence="8" id="KW-0325">Glycoprotein</keyword>
<dbReference type="PROSITE" id="PS00652">
    <property type="entry name" value="TNFR_NGFR_1"/>
    <property type="match status" value="2"/>
</dbReference>
<dbReference type="EMBL" id="JACTAM010000005">
    <property type="protein sequence ID" value="KAI2664596.1"/>
    <property type="molecule type" value="Genomic_DNA"/>
</dbReference>
<dbReference type="InterPro" id="IPR001368">
    <property type="entry name" value="TNFR/NGFR_Cys_rich_reg"/>
</dbReference>
<evidence type="ECO:0000256" key="3">
    <source>
        <dbReference type="ARBA" id="ARBA00022737"/>
    </source>
</evidence>
<evidence type="ECO:0000256" key="2">
    <source>
        <dbReference type="ARBA" id="ARBA00022692"/>
    </source>
</evidence>
<evidence type="ECO:0000256" key="6">
    <source>
        <dbReference type="ARBA" id="ARBA00023157"/>
    </source>
</evidence>
<reference evidence="10 11" key="1">
    <citation type="submission" date="2022-01" db="EMBL/GenBank/DDBJ databases">
        <title>A high-quality chromosome-level genome assembly of rohu carp, Labeo rohita.</title>
        <authorList>
            <person name="Arick M.A. II"/>
            <person name="Hsu C.-Y."/>
            <person name="Magbanua Z."/>
            <person name="Pechanova O."/>
            <person name="Grover C."/>
            <person name="Miller E."/>
            <person name="Thrash A."/>
            <person name="Ezzel L."/>
            <person name="Alam S."/>
            <person name="Benzie J."/>
            <person name="Hamilton M."/>
            <person name="Karsi A."/>
            <person name="Lawrence M.L."/>
            <person name="Peterson D.G."/>
        </authorList>
    </citation>
    <scope>NUCLEOTIDE SEQUENCE [LARGE SCALE GENOMIC DNA]</scope>
    <source>
        <strain evidence="11">BAU-BD-2019</strain>
        <tissue evidence="10">Blood</tissue>
    </source>
</reference>
<keyword evidence="7 10" id="KW-0675">Receptor</keyword>
<organism evidence="10 11">
    <name type="scientific">Labeo rohita</name>
    <name type="common">Indian major carp</name>
    <name type="synonym">Cyprinus rohita</name>
    <dbReference type="NCBI Taxonomy" id="84645"/>
    <lineage>
        <taxon>Eukaryota</taxon>
        <taxon>Metazoa</taxon>
        <taxon>Chordata</taxon>
        <taxon>Craniata</taxon>
        <taxon>Vertebrata</taxon>
        <taxon>Euteleostomi</taxon>
        <taxon>Actinopterygii</taxon>
        <taxon>Neopterygii</taxon>
        <taxon>Teleostei</taxon>
        <taxon>Ostariophysi</taxon>
        <taxon>Cypriniformes</taxon>
        <taxon>Cyprinidae</taxon>
        <taxon>Labeoninae</taxon>
        <taxon>Labeonini</taxon>
        <taxon>Labeo</taxon>
    </lineage>
</organism>
<name>A0ABQ8MP20_LABRO</name>
<keyword evidence="5" id="KW-0472">Membrane</keyword>
<evidence type="ECO:0000313" key="10">
    <source>
        <dbReference type="EMBL" id="KAI2664596.1"/>
    </source>
</evidence>
<gene>
    <name evidence="10" type="ORF">H4Q32_002843</name>
</gene>
<dbReference type="PANTHER" id="PTHR12120">
    <property type="entry name" value="TNFR-CYS DOMAIN-CONTAINING PROTEIN"/>
    <property type="match status" value="1"/>
</dbReference>
<evidence type="ECO:0000256" key="4">
    <source>
        <dbReference type="ARBA" id="ARBA00022989"/>
    </source>
</evidence>
<dbReference type="PANTHER" id="PTHR12120:SF1">
    <property type="entry name" value="TUMOR NECROSIS FACTOR RECEPTOR SUPERFAMILY MEMBER 19"/>
    <property type="match status" value="1"/>
</dbReference>
<keyword evidence="11" id="KW-1185">Reference proteome</keyword>
<dbReference type="InterPro" id="IPR047526">
    <property type="entry name" value="TNR19/27/EDAR"/>
</dbReference>
<comment type="subcellular location">
    <subcellularLocation>
        <location evidence="1">Membrane</location>
        <topology evidence="1">Single-pass membrane protein</topology>
    </subcellularLocation>
</comment>
<protein>
    <submittedName>
        <fullName evidence="10">Tumor necrosis factor receptor superfamily member 27</fullName>
    </submittedName>
</protein>
<keyword evidence="2" id="KW-0812">Transmembrane</keyword>
<evidence type="ECO:0000259" key="9">
    <source>
        <dbReference type="PROSITE" id="PS00652"/>
    </source>
</evidence>
<sequence length="381" mass="41088">MEWTLTVAAGARATLLLRLQRISITAVRTCRDMPVCPREYGMDCSTDEYYHSGQCHKCPQCPPGQELKEDCGYGLGVSAACGVCDVRWFKEDWGSHPCALCQNCRRLNRHQIKRCTHRDNAVCGNCLPGVTALSDFTKNTLNCVPNMNQGLTGLERYEGEEGTGVAKAQTSAPPIQNVSSIVTACAATAVLTTILFAIACVTYQTRSSLRKTCKSCLSPVSSGHHDSDAASFPMTTLHTVMRDAEVDTSNPCLLLKDPCMPDDITTTMTSDLGLHGCEVLPLVRSSACTDPATGVAMQATEKPEISSSDSALSSQHVILTLVGGQSTVRPCCAVEQRTAWGLHAPVECTELDLQHLSNAPELQTFSPSDFIARNIPQCPQT</sequence>
<evidence type="ECO:0000256" key="1">
    <source>
        <dbReference type="ARBA" id="ARBA00004167"/>
    </source>
</evidence>
<feature type="domain" description="TNFR-Cys" evidence="9">
    <location>
        <begin position="84"/>
        <end position="123"/>
    </location>
</feature>
<evidence type="ECO:0000256" key="8">
    <source>
        <dbReference type="ARBA" id="ARBA00023180"/>
    </source>
</evidence>
<dbReference type="Gene3D" id="2.10.50.10">
    <property type="entry name" value="Tumor Necrosis Factor Receptor, subunit A, domain 2"/>
    <property type="match status" value="1"/>
</dbReference>
<keyword evidence="6" id="KW-1015">Disulfide bond</keyword>
<keyword evidence="4" id="KW-1133">Transmembrane helix</keyword>
<evidence type="ECO:0000313" key="11">
    <source>
        <dbReference type="Proteomes" id="UP000830375"/>
    </source>
</evidence>
<evidence type="ECO:0000256" key="5">
    <source>
        <dbReference type="ARBA" id="ARBA00023136"/>
    </source>
</evidence>
<dbReference type="Proteomes" id="UP000830375">
    <property type="component" value="Unassembled WGS sequence"/>
</dbReference>
<proteinExistence type="predicted"/>
<feature type="domain" description="TNFR-Cys" evidence="9">
    <location>
        <begin position="44"/>
        <end position="81"/>
    </location>
</feature>
<keyword evidence="3" id="KW-0677">Repeat</keyword>
<comment type="caution">
    <text evidence="10">The sequence shown here is derived from an EMBL/GenBank/DDBJ whole genome shotgun (WGS) entry which is preliminary data.</text>
</comment>
<accession>A0ABQ8MP20</accession>